<keyword evidence="1" id="KW-0175">Coiled coil</keyword>
<accession>A0A0G4F8Q2</accession>
<dbReference type="AlphaFoldDB" id="A0A0G4F8Q2"/>
<dbReference type="EMBL" id="CDMZ01000204">
    <property type="protein sequence ID" value="CEM09093.1"/>
    <property type="molecule type" value="Genomic_DNA"/>
</dbReference>
<feature type="coiled-coil region" evidence="1">
    <location>
        <begin position="29"/>
        <end position="131"/>
    </location>
</feature>
<protein>
    <submittedName>
        <fullName evidence="2">Uncharacterized protein</fullName>
    </submittedName>
</protein>
<reference evidence="2" key="1">
    <citation type="submission" date="2014-11" db="EMBL/GenBank/DDBJ databases">
        <authorList>
            <person name="Otto D Thomas"/>
            <person name="Naeem Raeece"/>
        </authorList>
    </citation>
    <scope>NUCLEOTIDE SEQUENCE</scope>
</reference>
<organism evidence="2">
    <name type="scientific">Chromera velia CCMP2878</name>
    <dbReference type="NCBI Taxonomy" id="1169474"/>
    <lineage>
        <taxon>Eukaryota</taxon>
        <taxon>Sar</taxon>
        <taxon>Alveolata</taxon>
        <taxon>Colpodellida</taxon>
        <taxon>Chromeraceae</taxon>
        <taxon>Chromera</taxon>
    </lineage>
</organism>
<sequence>MQGEKEVKDLLVRLEAERREERTVIRGQFSALRAAVSAAENERKDTQKKMQLLEKETLLMLEEQVGRLDLRMEELEQEERLLREKAEEEARIHTQEKSSIQKHLESLQMDLHVAKRAGKKAERELESVKHNARQNIKCLQDVTVEEDQGSRKGIIPVTPHL</sequence>
<dbReference type="VEuPathDB" id="CryptoDB:Cvel_15796"/>
<name>A0A0G4F8Q2_9ALVE</name>
<proteinExistence type="predicted"/>
<gene>
    <name evidence="2" type="ORF">Cvel_15796</name>
</gene>
<evidence type="ECO:0000256" key="1">
    <source>
        <dbReference type="SAM" id="Coils"/>
    </source>
</evidence>
<evidence type="ECO:0000313" key="2">
    <source>
        <dbReference type="EMBL" id="CEM09093.1"/>
    </source>
</evidence>